<reference evidence="1" key="1">
    <citation type="submission" date="2020-03" db="EMBL/GenBank/DDBJ databases">
        <title>The deep terrestrial virosphere.</title>
        <authorList>
            <person name="Holmfeldt K."/>
            <person name="Nilsson E."/>
            <person name="Simone D."/>
            <person name="Lopez-Fernandez M."/>
            <person name="Wu X."/>
            <person name="de Brujin I."/>
            <person name="Lundin D."/>
            <person name="Andersson A."/>
            <person name="Bertilsson S."/>
            <person name="Dopson M."/>
        </authorList>
    </citation>
    <scope>NUCLEOTIDE SEQUENCE</scope>
    <source>
        <strain evidence="1">MM415B01253</strain>
    </source>
</reference>
<sequence>MTTETESPEVLVSAESFLGLTPERRMKLIESLTPKQHAALLYNWEFWARPKQLPPKEYYIWMMLSGRGAGKTRILSEMVRKWAGEGHTPIALVGQTKADVRDTMIEVGKSSILKISPPWFMPQYEPSKRRLTWPNGVQGIIYAGDEPDQLRGPQHAKAVIDELAKFQYGKDTFDNLMLGLRIGDNPQCVIATTPRPIQLLLDLIKDPSVKVTTGHTLENQANLPPGYINYVMGKYQGTKLGRQELAGEILSSNEGLVYDAFHQDTCIIPRFAIPLEWPRYFGMDFGRVNTAALWYAMEKDTGFLYCYRAYKKKASSVEHARNFRELSKGEVIRRRVGGNLQESNTRESYTQAGWPVLEPKISNDRLERIRRVNSLHSQSKIYYFSDLSDVIDEKLSFSYEVNKDDTLTEKIHNESAYHYMSAESYLVSEFQPDIGGVPGKEQVWLY</sequence>
<gene>
    <name evidence="1" type="ORF">MM415B01253_0012</name>
</gene>
<dbReference type="EMBL" id="MT141378">
    <property type="protein sequence ID" value="QJA59638.1"/>
    <property type="molecule type" value="Genomic_DNA"/>
</dbReference>
<dbReference type="Pfam" id="PF03237">
    <property type="entry name" value="Terminase_6N"/>
    <property type="match status" value="1"/>
</dbReference>
<dbReference type="InterPro" id="IPR027417">
    <property type="entry name" value="P-loop_NTPase"/>
</dbReference>
<dbReference type="AlphaFoldDB" id="A0A6M3IQU1"/>
<evidence type="ECO:0000313" key="1">
    <source>
        <dbReference type="EMBL" id="QJA59638.1"/>
    </source>
</evidence>
<name>A0A6M3IQU1_9ZZZZ</name>
<dbReference type="Gene3D" id="3.30.420.280">
    <property type="match status" value="1"/>
</dbReference>
<organism evidence="1">
    <name type="scientific">viral metagenome</name>
    <dbReference type="NCBI Taxonomy" id="1070528"/>
    <lineage>
        <taxon>unclassified sequences</taxon>
        <taxon>metagenomes</taxon>
        <taxon>organismal metagenomes</taxon>
    </lineage>
</organism>
<protein>
    <submittedName>
        <fullName evidence="1">Putative terminase</fullName>
    </submittedName>
</protein>
<dbReference type="Gene3D" id="3.40.50.300">
    <property type="entry name" value="P-loop containing nucleotide triphosphate hydrolases"/>
    <property type="match status" value="1"/>
</dbReference>
<proteinExistence type="predicted"/>
<accession>A0A6M3IQU1</accession>